<dbReference type="InterPro" id="IPR011115">
    <property type="entry name" value="SecA_DEAD"/>
</dbReference>
<dbReference type="STRING" id="997296.PB1_08997"/>
<keyword evidence="2" id="KW-0653">Protein transport</keyword>
<dbReference type="InterPro" id="IPR000185">
    <property type="entry name" value="SecA"/>
</dbReference>
<evidence type="ECO:0000256" key="1">
    <source>
        <dbReference type="ARBA" id="ARBA00022475"/>
    </source>
</evidence>
<dbReference type="InterPro" id="IPR014018">
    <property type="entry name" value="SecA_motor_DEAD"/>
</dbReference>
<evidence type="ECO:0000259" key="4">
    <source>
        <dbReference type="PROSITE" id="PS51196"/>
    </source>
</evidence>
<keyword evidence="6" id="KW-1185">Reference proteome</keyword>
<evidence type="ECO:0000256" key="3">
    <source>
        <dbReference type="ARBA" id="ARBA00023010"/>
    </source>
</evidence>
<sequence length="140" mass="15938">MLTKVKMLFSDSGREIKRLSKLVEKVNSLELKYEKMSDEELRYMTTLFKEELKKGKTIDDIKIEAFAAVREASKRVLGLRHYDVQLIGGFVLHEGSIAEMQTGEGKTLVATLPSYLHALEGKGVHIITANEYFVLSKIFR</sequence>
<evidence type="ECO:0000313" key="5">
    <source>
        <dbReference type="EMBL" id="EIJ80485.1"/>
    </source>
</evidence>
<reference evidence="5 6" key="1">
    <citation type="journal article" date="2012" name="Appl. Environ. Microbiol.">
        <title>Genome Sequence of Thermotolerant Bacillus methanolicus: Features and Regulation Related to Methylotrophy and Production of L-Lysine and L-Glutamate from Methanol.</title>
        <authorList>
            <person name="Heggeset T.M."/>
            <person name="Krog A."/>
            <person name="Balzer S."/>
            <person name="Wentzel A."/>
            <person name="Ellingsen T.E."/>
            <person name="Brautaset T."/>
        </authorList>
    </citation>
    <scope>NUCLEOTIDE SEQUENCE [LARGE SCALE GENOMIC DNA]</scope>
    <source>
        <strain evidence="5 6">PB1</strain>
    </source>
</reference>
<dbReference type="PROSITE" id="PS51196">
    <property type="entry name" value="SECA_MOTOR_DEAD"/>
    <property type="match status" value="1"/>
</dbReference>
<dbReference type="PANTHER" id="PTHR30612">
    <property type="entry name" value="SECA INNER MEMBRANE COMPONENT OF SEC PROTEIN SECRETION SYSTEM"/>
    <property type="match status" value="1"/>
</dbReference>
<dbReference type="AlphaFoldDB" id="I3E1W4"/>
<dbReference type="GO" id="GO:0006886">
    <property type="term" value="P:intracellular protein transport"/>
    <property type="evidence" value="ECO:0007669"/>
    <property type="project" value="InterPro"/>
</dbReference>
<keyword evidence="1" id="KW-0472">Membrane</keyword>
<proteinExistence type="predicted"/>
<dbReference type="SMART" id="SM00957">
    <property type="entry name" value="SecA_DEAD"/>
    <property type="match status" value="1"/>
</dbReference>
<dbReference type="GO" id="GO:0031522">
    <property type="term" value="C:cell envelope Sec protein transport complex"/>
    <property type="evidence" value="ECO:0007669"/>
    <property type="project" value="TreeGrafter"/>
</dbReference>
<dbReference type="GO" id="GO:0005829">
    <property type="term" value="C:cytosol"/>
    <property type="evidence" value="ECO:0007669"/>
    <property type="project" value="TreeGrafter"/>
</dbReference>
<dbReference type="GO" id="GO:0017038">
    <property type="term" value="P:protein import"/>
    <property type="evidence" value="ECO:0007669"/>
    <property type="project" value="InterPro"/>
</dbReference>
<dbReference type="GO" id="GO:0005524">
    <property type="term" value="F:ATP binding"/>
    <property type="evidence" value="ECO:0007669"/>
    <property type="project" value="InterPro"/>
</dbReference>
<dbReference type="GO" id="GO:0006605">
    <property type="term" value="P:protein targeting"/>
    <property type="evidence" value="ECO:0007669"/>
    <property type="project" value="InterPro"/>
</dbReference>
<dbReference type="Gene3D" id="3.40.50.300">
    <property type="entry name" value="P-loop containing nucleotide triphosphate hydrolases"/>
    <property type="match status" value="1"/>
</dbReference>
<gene>
    <name evidence="5" type="ORF">PB1_08997</name>
</gene>
<comment type="caution">
    <text evidence="5">The sequence shown here is derived from an EMBL/GenBank/DDBJ whole genome shotgun (WGS) entry which is preliminary data.</text>
</comment>
<dbReference type="EMBL" id="AFEU01000002">
    <property type="protein sequence ID" value="EIJ80485.1"/>
    <property type="molecule type" value="Genomic_DNA"/>
</dbReference>
<dbReference type="Proteomes" id="UP000010523">
    <property type="component" value="Unassembled WGS sequence"/>
</dbReference>
<dbReference type="SUPFAM" id="SSF52540">
    <property type="entry name" value="P-loop containing nucleoside triphosphate hydrolases"/>
    <property type="match status" value="1"/>
</dbReference>
<dbReference type="Pfam" id="PF07517">
    <property type="entry name" value="SecA_DEAD"/>
    <property type="match status" value="1"/>
</dbReference>
<feature type="domain" description="SecA family profile" evidence="4">
    <location>
        <begin position="1"/>
        <end position="140"/>
    </location>
</feature>
<dbReference type="InterPro" id="IPR027417">
    <property type="entry name" value="P-loop_NTPase"/>
</dbReference>
<accession>I3E1W4</accession>
<keyword evidence="1" id="KW-1003">Cell membrane</keyword>
<keyword evidence="3" id="KW-0811">Translocation</keyword>
<protein>
    <submittedName>
        <fullName evidence="5">Preprotein translocase subunit SecA</fullName>
    </submittedName>
</protein>
<evidence type="ECO:0000256" key="2">
    <source>
        <dbReference type="ARBA" id="ARBA00022927"/>
    </source>
</evidence>
<dbReference type="PANTHER" id="PTHR30612:SF0">
    <property type="entry name" value="CHLOROPLAST PROTEIN-TRANSPORTING ATPASE"/>
    <property type="match status" value="1"/>
</dbReference>
<dbReference type="eggNOG" id="COG0653">
    <property type="taxonomic scope" value="Bacteria"/>
</dbReference>
<dbReference type="PRINTS" id="PR00906">
    <property type="entry name" value="SECA"/>
</dbReference>
<keyword evidence="2" id="KW-0813">Transport</keyword>
<evidence type="ECO:0000313" key="6">
    <source>
        <dbReference type="Proteomes" id="UP000010523"/>
    </source>
</evidence>
<organism evidence="5 6">
    <name type="scientific">Bacillus methanolicus PB1</name>
    <dbReference type="NCBI Taxonomy" id="997296"/>
    <lineage>
        <taxon>Bacteria</taxon>
        <taxon>Bacillati</taxon>
        <taxon>Bacillota</taxon>
        <taxon>Bacilli</taxon>
        <taxon>Bacillales</taxon>
        <taxon>Bacillaceae</taxon>
        <taxon>Bacillus</taxon>
    </lineage>
</organism>
<dbReference type="GO" id="GO:0043952">
    <property type="term" value="P:protein transport by the Sec complex"/>
    <property type="evidence" value="ECO:0007669"/>
    <property type="project" value="TreeGrafter"/>
</dbReference>
<name>I3E1W4_BACMT</name>
<dbReference type="GO" id="GO:0005886">
    <property type="term" value="C:plasma membrane"/>
    <property type="evidence" value="ECO:0007669"/>
    <property type="project" value="TreeGrafter"/>
</dbReference>
<dbReference type="PATRIC" id="fig|997296.3.peg.1910"/>